<name>A0A7J9NBS0_GOSSC</name>
<dbReference type="Proteomes" id="UP000593576">
    <property type="component" value="Unassembled WGS sequence"/>
</dbReference>
<dbReference type="GO" id="GO:0003676">
    <property type="term" value="F:nucleic acid binding"/>
    <property type="evidence" value="ECO:0007669"/>
    <property type="project" value="InterPro"/>
</dbReference>
<dbReference type="PANTHER" id="PTHR47723:SF19">
    <property type="entry name" value="POLYNUCLEOTIDYL TRANSFERASE, RIBONUCLEASE H-LIKE SUPERFAMILY PROTEIN"/>
    <property type="match status" value="1"/>
</dbReference>
<evidence type="ECO:0000259" key="1">
    <source>
        <dbReference type="Pfam" id="PF13456"/>
    </source>
</evidence>
<reference evidence="2 3" key="1">
    <citation type="journal article" date="2019" name="Genome Biol. Evol.">
        <title>Insights into the evolution of the New World diploid cottons (Gossypium, subgenus Houzingenia) based on genome sequencing.</title>
        <authorList>
            <person name="Grover C.E."/>
            <person name="Arick M.A. 2nd"/>
            <person name="Thrash A."/>
            <person name="Conover J.L."/>
            <person name="Sanders W.S."/>
            <person name="Peterson D.G."/>
            <person name="Frelichowski J.E."/>
            <person name="Scheffler J.A."/>
            <person name="Scheffler B.E."/>
            <person name="Wendel J.F."/>
        </authorList>
    </citation>
    <scope>NUCLEOTIDE SEQUENCE [LARGE SCALE GENOMIC DNA]</scope>
    <source>
        <strain evidence="2">1</strain>
        <tissue evidence="2">Leaf</tissue>
    </source>
</reference>
<dbReference type="EMBL" id="JABFAF010277903">
    <property type="protein sequence ID" value="MBA0880638.1"/>
    <property type="molecule type" value="Genomic_DNA"/>
</dbReference>
<evidence type="ECO:0000313" key="3">
    <source>
        <dbReference type="Proteomes" id="UP000593576"/>
    </source>
</evidence>
<feature type="domain" description="RNase H type-1" evidence="1">
    <location>
        <begin position="69"/>
        <end position="170"/>
    </location>
</feature>
<dbReference type="PANTHER" id="PTHR47723">
    <property type="entry name" value="OS05G0353850 PROTEIN"/>
    <property type="match status" value="1"/>
</dbReference>
<keyword evidence="3" id="KW-1185">Reference proteome</keyword>
<proteinExistence type="predicted"/>
<comment type="caution">
    <text evidence="2">The sequence shown here is derived from an EMBL/GenBank/DDBJ whole genome shotgun (WGS) entry which is preliminary data.</text>
</comment>
<dbReference type="AlphaFoldDB" id="A0A7J9NBS0"/>
<dbReference type="InterPro" id="IPR002156">
    <property type="entry name" value="RNaseH_domain"/>
</dbReference>
<dbReference type="GO" id="GO:0004523">
    <property type="term" value="F:RNA-DNA hybrid ribonuclease activity"/>
    <property type="evidence" value="ECO:0007669"/>
    <property type="project" value="InterPro"/>
</dbReference>
<dbReference type="InterPro" id="IPR053151">
    <property type="entry name" value="RNase_H-like"/>
</dbReference>
<gene>
    <name evidence="2" type="ORF">Goshw_022027</name>
</gene>
<sequence>MGRRTARCGSRIIIVFTRRSQSILGFSLSRAITLSKDFCIHNMVNKSMLPLSPSSKKWEKPLRGTVKINFDAAVLNTKTGLGVIACDSEGFFIRGGFGFKNEKMTSDWVELYAFEESLKIIRLFNVTKVTFETYCTTLASRIKKCRDDITLMGYHINDFLQNIDKFNNVVVN</sequence>
<protein>
    <recommendedName>
        <fullName evidence="1">RNase H type-1 domain-containing protein</fullName>
    </recommendedName>
</protein>
<evidence type="ECO:0000313" key="2">
    <source>
        <dbReference type="EMBL" id="MBA0880638.1"/>
    </source>
</evidence>
<dbReference type="Pfam" id="PF13456">
    <property type="entry name" value="RVT_3"/>
    <property type="match status" value="1"/>
</dbReference>
<accession>A0A7J9NBS0</accession>
<organism evidence="2 3">
    <name type="scientific">Gossypium schwendimanii</name>
    <name type="common">Cotton</name>
    <dbReference type="NCBI Taxonomy" id="34291"/>
    <lineage>
        <taxon>Eukaryota</taxon>
        <taxon>Viridiplantae</taxon>
        <taxon>Streptophyta</taxon>
        <taxon>Embryophyta</taxon>
        <taxon>Tracheophyta</taxon>
        <taxon>Spermatophyta</taxon>
        <taxon>Magnoliopsida</taxon>
        <taxon>eudicotyledons</taxon>
        <taxon>Gunneridae</taxon>
        <taxon>Pentapetalae</taxon>
        <taxon>rosids</taxon>
        <taxon>malvids</taxon>
        <taxon>Malvales</taxon>
        <taxon>Malvaceae</taxon>
        <taxon>Malvoideae</taxon>
        <taxon>Gossypium</taxon>
    </lineage>
</organism>